<dbReference type="NCBIfam" id="TIGR00231">
    <property type="entry name" value="small_GTP"/>
    <property type="match status" value="1"/>
</dbReference>
<dbReference type="FunFam" id="3.40.50.300:FF:001166">
    <property type="entry name" value="ADP-ribosylation factor D"/>
    <property type="match status" value="1"/>
</dbReference>
<protein>
    <submittedName>
        <fullName evidence="4">ADP-ribosylation factor-like protein</fullName>
    </submittedName>
</protein>
<sequence length="187" mass="21210">MIGSFSTWLRSRLKKEHKAKILILGLDAAGKTTLTRYMRFGKFNENMAPTIGQNIESFEFEGWTLTTIDVAGQAHFRFLWEAHYPGTEAVIFVIDSADIERLPEARDVLKTHVMNNPYMESVPILILANKQDLPGAVEAPLLIQMLGLHLDLKDRTFAVFDCSVLHGKGVKEAFIWLINELESKKYS</sequence>
<dbReference type="CDD" id="cd00878">
    <property type="entry name" value="Arf_Arl"/>
    <property type="match status" value="1"/>
</dbReference>
<reference evidence="4" key="1">
    <citation type="journal article" date="2022" name="Nat. Microbiol.">
        <title>Unique mobile elements and scalable gene flow at the prokaryote-eukaryote boundary revealed by circularized Asgard archaea genomes.</title>
        <authorList>
            <person name="Wu F."/>
            <person name="Speth D.R."/>
            <person name="Philosof A."/>
            <person name="Cremiere A."/>
            <person name="Narayanan A."/>
            <person name="Barco R.A."/>
            <person name="Connon S.A."/>
            <person name="Amend J.P."/>
            <person name="Antoshechkin I.A."/>
            <person name="Orphan V.J."/>
        </authorList>
    </citation>
    <scope>NUCLEOTIDE SEQUENCE</scope>
    <source>
        <strain evidence="4">PM71</strain>
    </source>
</reference>
<dbReference type="PRINTS" id="PR00328">
    <property type="entry name" value="SAR1GTPBP"/>
</dbReference>
<dbReference type="GO" id="GO:0003924">
    <property type="term" value="F:GTPase activity"/>
    <property type="evidence" value="ECO:0007669"/>
    <property type="project" value="InterPro"/>
</dbReference>
<keyword evidence="3" id="KW-0342">GTP-binding</keyword>
<evidence type="ECO:0000256" key="2">
    <source>
        <dbReference type="ARBA" id="ARBA00022741"/>
    </source>
</evidence>
<dbReference type="SMART" id="SM00173">
    <property type="entry name" value="RAS"/>
    <property type="match status" value="1"/>
</dbReference>
<keyword evidence="2" id="KW-0547">Nucleotide-binding</keyword>
<dbReference type="SMART" id="SM00177">
    <property type="entry name" value="ARF"/>
    <property type="match status" value="1"/>
</dbReference>
<name>A0A9Y1BNA6_9ARCH</name>
<dbReference type="AlphaFoldDB" id="A0A9Y1BNA6"/>
<accession>A0A9Y1BNA6</accession>
<dbReference type="PROSITE" id="PS51417">
    <property type="entry name" value="ARF"/>
    <property type="match status" value="1"/>
</dbReference>
<dbReference type="Gene3D" id="3.40.50.300">
    <property type="entry name" value="P-loop containing nucleotide triphosphate hydrolases"/>
    <property type="match status" value="1"/>
</dbReference>
<dbReference type="InterPro" id="IPR027417">
    <property type="entry name" value="P-loop_NTPase"/>
</dbReference>
<organism evidence="4">
    <name type="scientific">Candidatus Heimdallarchaeum aukensis</name>
    <dbReference type="NCBI Taxonomy" id="2876573"/>
    <lineage>
        <taxon>Archaea</taxon>
        <taxon>Promethearchaeati</taxon>
        <taxon>Candidatus Heimdallarchaeota</taxon>
        <taxon>Candidatus Heimdallarchaeia (ex Rinke et al. 2021) (nom. nud.)</taxon>
        <taxon>Candidatus Heimdallarchaeales</taxon>
        <taxon>Candidatus Heimdallarchaeaceae</taxon>
        <taxon>Candidatus Heimdallarchaeum</taxon>
    </lineage>
</organism>
<dbReference type="Pfam" id="PF00025">
    <property type="entry name" value="Arf"/>
    <property type="match status" value="1"/>
</dbReference>
<dbReference type="SUPFAM" id="SSF52540">
    <property type="entry name" value="P-loop containing nucleoside triphosphate hydrolases"/>
    <property type="match status" value="1"/>
</dbReference>
<dbReference type="SMART" id="SM00175">
    <property type="entry name" value="RAB"/>
    <property type="match status" value="1"/>
</dbReference>
<gene>
    <name evidence="4" type="ORF">K9W45_11600</name>
</gene>
<evidence type="ECO:0000256" key="3">
    <source>
        <dbReference type="ARBA" id="ARBA00023134"/>
    </source>
</evidence>
<dbReference type="SMART" id="SM00178">
    <property type="entry name" value="SAR"/>
    <property type="match status" value="1"/>
</dbReference>
<comment type="similarity">
    <text evidence="1">Belongs to the small GTPase superfamily. Arf family.</text>
</comment>
<evidence type="ECO:0000256" key="1">
    <source>
        <dbReference type="ARBA" id="ARBA00010290"/>
    </source>
</evidence>
<dbReference type="InterPro" id="IPR006689">
    <property type="entry name" value="Small_GTPase_ARF/SAR"/>
</dbReference>
<dbReference type="EMBL" id="CP084166">
    <property type="protein sequence ID" value="UJG42159.1"/>
    <property type="molecule type" value="Genomic_DNA"/>
</dbReference>
<dbReference type="Proteomes" id="UP001201020">
    <property type="component" value="Chromosome"/>
</dbReference>
<dbReference type="PROSITE" id="PS51419">
    <property type="entry name" value="RAB"/>
    <property type="match status" value="1"/>
</dbReference>
<evidence type="ECO:0000313" key="4">
    <source>
        <dbReference type="EMBL" id="UJG42159.1"/>
    </source>
</evidence>
<dbReference type="InterPro" id="IPR005225">
    <property type="entry name" value="Small_GTP-bd"/>
</dbReference>
<dbReference type="PANTHER" id="PTHR11711">
    <property type="entry name" value="ADP RIBOSYLATION FACTOR-RELATED"/>
    <property type="match status" value="1"/>
</dbReference>
<dbReference type="InterPro" id="IPR024156">
    <property type="entry name" value="Small_GTPase_ARF"/>
</dbReference>
<proteinExistence type="inferred from homology"/>
<dbReference type="GO" id="GO:0005525">
    <property type="term" value="F:GTP binding"/>
    <property type="evidence" value="ECO:0007669"/>
    <property type="project" value="UniProtKB-KW"/>
</dbReference>